<sequence>MNPEDFEDSSIVLKFHVSQESIKFPKTYPVDLPVECVINPPYY</sequence>
<accession>A0A9Q9STL7</accession>
<dbReference type="Proteomes" id="UP000176944">
    <property type="component" value="Chromosome"/>
</dbReference>
<evidence type="ECO:0000313" key="1">
    <source>
        <dbReference type="EMBL" id="WAN69429.1"/>
    </source>
</evidence>
<reference evidence="1" key="2">
    <citation type="submission" date="2022-10" db="EMBL/GenBank/DDBJ databases">
        <authorList>
            <person name="Ngo T.-E."/>
        </authorList>
    </citation>
    <scope>NUCLEOTIDE SEQUENCE</scope>
    <source>
        <strain evidence="1">JHB</strain>
    </source>
</reference>
<proteinExistence type="predicted"/>
<dbReference type="AlphaFoldDB" id="A0A9Q9STL7"/>
<name>A0A9Q9STL7_MOOP1</name>
<organism evidence="1">
    <name type="scientific">Moorena producens (strain JHB)</name>
    <dbReference type="NCBI Taxonomy" id="1454205"/>
    <lineage>
        <taxon>Bacteria</taxon>
        <taxon>Bacillati</taxon>
        <taxon>Cyanobacteriota</taxon>
        <taxon>Cyanophyceae</taxon>
        <taxon>Coleofasciculales</taxon>
        <taxon>Coleofasciculaceae</taxon>
        <taxon>Moorena</taxon>
    </lineage>
</organism>
<reference evidence="1" key="1">
    <citation type="journal article" date="2017" name="Proc. Natl. Acad. Sci. U.S.A.">
        <title>Comparative genomics uncovers the prolific and distinctive metabolic potential of the cyanobacterial genus Moorea.</title>
        <authorList>
            <person name="Leao T."/>
            <person name="Castelao G."/>
            <person name="Korobeynikov A."/>
            <person name="Monroe E.A."/>
            <person name="Podell S."/>
            <person name="Glukhov E."/>
            <person name="Allen E.E."/>
            <person name="Gerwick W.H."/>
            <person name="Gerwick L."/>
        </authorList>
    </citation>
    <scope>NUCLEOTIDE SEQUENCE</scope>
    <source>
        <strain evidence="1">JHB</strain>
    </source>
</reference>
<gene>
    <name evidence="1" type="ORF">BJP36_35655</name>
</gene>
<dbReference type="EMBL" id="CP017708">
    <property type="protein sequence ID" value="WAN69429.1"/>
    <property type="molecule type" value="Genomic_DNA"/>
</dbReference>
<protein>
    <submittedName>
        <fullName evidence="1">Uncharacterized protein</fullName>
    </submittedName>
</protein>